<evidence type="ECO:0000313" key="5">
    <source>
        <dbReference type="EMBL" id="WXB00492.1"/>
    </source>
</evidence>
<evidence type="ECO:0000256" key="2">
    <source>
        <dbReference type="ARBA" id="ARBA00022840"/>
    </source>
</evidence>
<proteinExistence type="predicted"/>
<evidence type="ECO:0000259" key="4">
    <source>
        <dbReference type="PROSITE" id="PS50011"/>
    </source>
</evidence>
<dbReference type="Pfam" id="PF13191">
    <property type="entry name" value="AAA_16"/>
    <property type="match status" value="1"/>
</dbReference>
<dbReference type="Gene3D" id="1.25.40.10">
    <property type="entry name" value="Tetratricopeptide repeat domain"/>
    <property type="match status" value="1"/>
</dbReference>
<keyword evidence="1 3" id="KW-0547">Nucleotide-binding</keyword>
<dbReference type="PANTHER" id="PTHR16305:SF28">
    <property type="entry name" value="GUANYLATE CYCLASE DOMAIN-CONTAINING PROTEIN"/>
    <property type="match status" value="1"/>
</dbReference>
<dbReference type="InterPro" id="IPR011990">
    <property type="entry name" value="TPR-like_helical_dom_sf"/>
</dbReference>
<keyword evidence="5" id="KW-0808">Transferase</keyword>
<dbReference type="PROSITE" id="PS50011">
    <property type="entry name" value="PROTEIN_KINASE_DOM"/>
    <property type="match status" value="1"/>
</dbReference>
<dbReference type="SUPFAM" id="SSF56112">
    <property type="entry name" value="Protein kinase-like (PK-like)"/>
    <property type="match status" value="1"/>
</dbReference>
<dbReference type="PROSITE" id="PS00108">
    <property type="entry name" value="PROTEIN_KINASE_ST"/>
    <property type="match status" value="1"/>
</dbReference>
<dbReference type="InterPro" id="IPR003593">
    <property type="entry name" value="AAA+_ATPase"/>
</dbReference>
<dbReference type="InterPro" id="IPR008271">
    <property type="entry name" value="Ser/Thr_kinase_AS"/>
</dbReference>
<dbReference type="Pfam" id="PF00069">
    <property type="entry name" value="Pkinase"/>
    <property type="match status" value="2"/>
</dbReference>
<reference evidence="5" key="1">
    <citation type="submission" date="2021-12" db="EMBL/GenBank/DDBJ databases">
        <title>Discovery of the Pendulisporaceae a myxobacterial family with distinct sporulation behavior and unique specialized metabolism.</title>
        <authorList>
            <person name="Garcia R."/>
            <person name="Popoff A."/>
            <person name="Bader C.D."/>
            <person name="Loehr J."/>
            <person name="Walesch S."/>
            <person name="Walt C."/>
            <person name="Boldt J."/>
            <person name="Bunk B."/>
            <person name="Haeckl F.J.F.P.J."/>
            <person name="Gunesch A.P."/>
            <person name="Birkelbach J."/>
            <person name="Nuebel U."/>
            <person name="Pietschmann T."/>
            <person name="Bach T."/>
            <person name="Mueller R."/>
        </authorList>
    </citation>
    <scope>NUCLEOTIDE SEQUENCE</scope>
    <source>
        <strain evidence="5">MSr11367</strain>
    </source>
</reference>
<keyword evidence="5" id="KW-0418">Kinase</keyword>
<dbReference type="SUPFAM" id="SSF52540">
    <property type="entry name" value="P-loop containing nucleoside triphosphate hydrolases"/>
    <property type="match status" value="1"/>
</dbReference>
<dbReference type="GO" id="GO:0016301">
    <property type="term" value="F:kinase activity"/>
    <property type="evidence" value="ECO:0007669"/>
    <property type="project" value="UniProtKB-KW"/>
</dbReference>
<gene>
    <name evidence="5" type="ORF">LVJ94_26655</name>
</gene>
<dbReference type="InterPro" id="IPR017441">
    <property type="entry name" value="Protein_kinase_ATP_BS"/>
</dbReference>
<dbReference type="CDD" id="cd14014">
    <property type="entry name" value="STKc_PknB_like"/>
    <property type="match status" value="1"/>
</dbReference>
<organism evidence="5 6">
    <name type="scientific">Pendulispora rubella</name>
    <dbReference type="NCBI Taxonomy" id="2741070"/>
    <lineage>
        <taxon>Bacteria</taxon>
        <taxon>Pseudomonadati</taxon>
        <taxon>Myxococcota</taxon>
        <taxon>Myxococcia</taxon>
        <taxon>Myxococcales</taxon>
        <taxon>Sorangiineae</taxon>
        <taxon>Pendulisporaceae</taxon>
        <taxon>Pendulispora</taxon>
    </lineage>
</organism>
<dbReference type="Gene3D" id="1.10.510.10">
    <property type="entry name" value="Transferase(Phosphotransferase) domain 1"/>
    <property type="match status" value="2"/>
</dbReference>
<dbReference type="InterPro" id="IPR011009">
    <property type="entry name" value="Kinase-like_dom_sf"/>
</dbReference>
<keyword evidence="2 3" id="KW-0067">ATP-binding</keyword>
<dbReference type="SUPFAM" id="SSF48452">
    <property type="entry name" value="TPR-like"/>
    <property type="match status" value="1"/>
</dbReference>
<evidence type="ECO:0000313" key="6">
    <source>
        <dbReference type="Proteomes" id="UP001374803"/>
    </source>
</evidence>
<dbReference type="InterPro" id="IPR000719">
    <property type="entry name" value="Prot_kinase_dom"/>
</dbReference>
<dbReference type="Proteomes" id="UP001374803">
    <property type="component" value="Chromosome"/>
</dbReference>
<evidence type="ECO:0000256" key="1">
    <source>
        <dbReference type="ARBA" id="ARBA00022741"/>
    </source>
</evidence>
<dbReference type="SMART" id="SM00220">
    <property type="entry name" value="S_TKc"/>
    <property type="match status" value="1"/>
</dbReference>
<dbReference type="RefSeq" id="WP_394830093.1">
    <property type="nucleotide sequence ID" value="NZ_CP089929.1"/>
</dbReference>
<dbReference type="SMART" id="SM00382">
    <property type="entry name" value="AAA"/>
    <property type="match status" value="1"/>
</dbReference>
<dbReference type="PANTHER" id="PTHR16305">
    <property type="entry name" value="TESTICULAR SOLUBLE ADENYLYL CYCLASE"/>
    <property type="match status" value="1"/>
</dbReference>
<sequence>MIGPYRITAVLGRGGMGVVYRGEHDETGHVVAVKTVRVSSDTLVESIRREIHALSRIRHPGIASIVGEGVSDGLPYYAMELLTGETLRSYLARLWAGSARARSTVDTASHSGTVTANLAADAVPDSQAALRKAVFAPARVSLPAIAPFFSLVRGLCASLAYLHGEGLVHRDLKPENVFVDTDGRPVLVDLGIAALSGAAGREELRTERAVLGSVGYMAPEQIRGEIVDARADLYALGCLLYEGLTGQTPFQGATAAAILYQHLSERPVPPSARVDGVEPALDQLVVKLLAKRPEDRFGHAEDVAAALAALGVPPCELGGPPAKAYLYRPALVGRDAVLAELDAAIDRVVDARVGGICLLAGESGVGKTRLAIEVAYRAARRGVHVVTGQCAAVAAPLHPFRPLLRAIATQCRLQGHAGSEAVLGPGCGAIAAYEPSLAALPWVRAQPEPPPRTPEAARRHLVESLARVVRRFARARPVLLVFDDLQWADELSFAVLRQLADDGAGACFVLGAYRSEELTPDLAVIARAPGVRDVALGRLDDAGVAAVASGMLALPEPPRDLVDFLAAQSDGNPFFVAEYLRAALDEGLLTRDGVGQWHLHERAGGARVLAASVPLPHTLADLIEQRLAALDVPARALVEWASVFGREFDARLLVAAAGLADDTLLETLEALRLRRVLDEPVPGRLRFVHDKIGERAYESIPETRRCALHRGAAHVIEDFYGDVPDYLPELGHHFAHARVHDKGAHYLARAADRSRAAYAQEDAIRYYRAAIHEIALAGAEMAPSRHGLEDALGDTLALVGRQDEARAAYEAALDAMPADARVPRAAVHRKIGKAWETHHQHAHALSAYAEAEAALGAPPPDEAASAWWQEWVQIQNDRVYVHYWLAQIDEMNDVIARLRPVVEKRGTALQLAHFFDDLLHRNLRRERYRASAETVEYACSAKAAAQKSNDVAKASYSWFMMGFALLFRGAFVDAEAELLGALAESERIGDRTLQARCLTYLTMTYRRQRRVAETHARATRCLQLSVETAMTDYQGVAKANLAWVRWCAGDIDGAAREVAASLALWRTLASQYPYPMQWMGLWVAIALALAAGALDEAVPHVRAMLDPKQESAPPELCAELEAAVAHWERGAAHEAAQRLARAAEMAKDAGYL</sequence>
<dbReference type="InterPro" id="IPR027417">
    <property type="entry name" value="P-loop_NTPase"/>
</dbReference>
<keyword evidence="6" id="KW-1185">Reference proteome</keyword>
<feature type="domain" description="Protein kinase" evidence="4">
    <location>
        <begin position="5"/>
        <end position="310"/>
    </location>
</feature>
<feature type="binding site" evidence="3">
    <location>
        <position position="34"/>
    </location>
    <ligand>
        <name>ATP</name>
        <dbReference type="ChEBI" id="CHEBI:30616"/>
    </ligand>
</feature>
<dbReference type="InterPro" id="IPR041664">
    <property type="entry name" value="AAA_16"/>
</dbReference>
<dbReference type="EMBL" id="CP089983">
    <property type="protein sequence ID" value="WXB00492.1"/>
    <property type="molecule type" value="Genomic_DNA"/>
</dbReference>
<dbReference type="Gene3D" id="3.40.50.300">
    <property type="entry name" value="P-loop containing nucleotide triphosphate hydrolases"/>
    <property type="match status" value="1"/>
</dbReference>
<accession>A0ABZ2KW09</accession>
<evidence type="ECO:0000256" key="3">
    <source>
        <dbReference type="PROSITE-ProRule" id="PRU10141"/>
    </source>
</evidence>
<protein>
    <submittedName>
        <fullName evidence="5">Protein kinase</fullName>
    </submittedName>
</protein>
<name>A0ABZ2KW09_9BACT</name>
<dbReference type="PROSITE" id="PS00107">
    <property type="entry name" value="PROTEIN_KINASE_ATP"/>
    <property type="match status" value="1"/>
</dbReference>